<evidence type="ECO:0000313" key="2">
    <source>
        <dbReference type="Proteomes" id="UP001412067"/>
    </source>
</evidence>
<reference evidence="1 2" key="1">
    <citation type="journal article" date="2022" name="Nat. Plants">
        <title>Genomes of leafy and leafless Platanthera orchids illuminate the evolution of mycoheterotrophy.</title>
        <authorList>
            <person name="Li M.H."/>
            <person name="Liu K.W."/>
            <person name="Li Z."/>
            <person name="Lu H.C."/>
            <person name="Ye Q.L."/>
            <person name="Zhang D."/>
            <person name="Wang J.Y."/>
            <person name="Li Y.F."/>
            <person name="Zhong Z.M."/>
            <person name="Liu X."/>
            <person name="Yu X."/>
            <person name="Liu D.K."/>
            <person name="Tu X.D."/>
            <person name="Liu B."/>
            <person name="Hao Y."/>
            <person name="Liao X.Y."/>
            <person name="Jiang Y.T."/>
            <person name="Sun W.H."/>
            <person name="Chen J."/>
            <person name="Chen Y.Q."/>
            <person name="Ai Y."/>
            <person name="Zhai J.W."/>
            <person name="Wu S.S."/>
            <person name="Zhou Z."/>
            <person name="Hsiao Y.Y."/>
            <person name="Wu W.L."/>
            <person name="Chen Y.Y."/>
            <person name="Lin Y.F."/>
            <person name="Hsu J.L."/>
            <person name="Li C.Y."/>
            <person name="Wang Z.W."/>
            <person name="Zhao X."/>
            <person name="Zhong W.Y."/>
            <person name="Ma X.K."/>
            <person name="Ma L."/>
            <person name="Huang J."/>
            <person name="Chen G.Z."/>
            <person name="Huang M.Z."/>
            <person name="Huang L."/>
            <person name="Peng D.H."/>
            <person name="Luo Y.B."/>
            <person name="Zou S.Q."/>
            <person name="Chen S.P."/>
            <person name="Lan S."/>
            <person name="Tsai W.C."/>
            <person name="Van de Peer Y."/>
            <person name="Liu Z.J."/>
        </authorList>
    </citation>
    <scope>NUCLEOTIDE SEQUENCE [LARGE SCALE GENOMIC DNA]</scope>
    <source>
        <strain evidence="1">Lor288</strain>
    </source>
</reference>
<keyword evidence="2" id="KW-1185">Reference proteome</keyword>
<proteinExistence type="predicted"/>
<dbReference type="Proteomes" id="UP001412067">
    <property type="component" value="Unassembled WGS sequence"/>
</dbReference>
<dbReference type="EMBL" id="JBBWWR010000018">
    <property type="protein sequence ID" value="KAK8943305.1"/>
    <property type="molecule type" value="Genomic_DNA"/>
</dbReference>
<organism evidence="1 2">
    <name type="scientific">Platanthera guangdongensis</name>
    <dbReference type="NCBI Taxonomy" id="2320717"/>
    <lineage>
        <taxon>Eukaryota</taxon>
        <taxon>Viridiplantae</taxon>
        <taxon>Streptophyta</taxon>
        <taxon>Embryophyta</taxon>
        <taxon>Tracheophyta</taxon>
        <taxon>Spermatophyta</taxon>
        <taxon>Magnoliopsida</taxon>
        <taxon>Liliopsida</taxon>
        <taxon>Asparagales</taxon>
        <taxon>Orchidaceae</taxon>
        <taxon>Orchidoideae</taxon>
        <taxon>Orchideae</taxon>
        <taxon>Orchidinae</taxon>
        <taxon>Platanthera</taxon>
    </lineage>
</organism>
<evidence type="ECO:0000313" key="1">
    <source>
        <dbReference type="EMBL" id="KAK8943305.1"/>
    </source>
</evidence>
<accession>A0ABR2LKC7</accession>
<name>A0ABR2LKC7_9ASPA</name>
<protein>
    <submittedName>
        <fullName evidence="1">Uncharacterized protein</fullName>
    </submittedName>
</protein>
<sequence>MSPVLLPDLSTMKRYLQNDKASRVRPQRPRLPPACNLFPPGCLSHRRLFQATLLPEFTENICVHDNYLSIIEDLMFEVSSSRTYV</sequence>
<gene>
    <name evidence="1" type="ORF">KSP40_PGU002441</name>
</gene>
<comment type="caution">
    <text evidence="1">The sequence shown here is derived from an EMBL/GenBank/DDBJ whole genome shotgun (WGS) entry which is preliminary data.</text>
</comment>